<organism evidence="4 5">
    <name type="scientific">Mojavia pulchra JT2-VF2</name>
    <dbReference type="NCBI Taxonomy" id="287848"/>
    <lineage>
        <taxon>Bacteria</taxon>
        <taxon>Bacillati</taxon>
        <taxon>Cyanobacteriota</taxon>
        <taxon>Cyanophyceae</taxon>
        <taxon>Nostocales</taxon>
        <taxon>Nostocaceae</taxon>
    </lineage>
</organism>
<reference evidence="4" key="2">
    <citation type="journal article" date="2022" name="Microbiol. Resour. Announc.">
        <title>Metagenome Sequencing to Explore Phylogenomics of Terrestrial Cyanobacteria.</title>
        <authorList>
            <person name="Ward R.D."/>
            <person name="Stajich J.E."/>
            <person name="Johansen J.R."/>
            <person name="Huntemann M."/>
            <person name="Clum A."/>
            <person name="Foster B."/>
            <person name="Foster B."/>
            <person name="Roux S."/>
            <person name="Palaniappan K."/>
            <person name="Varghese N."/>
            <person name="Mukherjee S."/>
            <person name="Reddy T.B.K."/>
            <person name="Daum C."/>
            <person name="Copeland A."/>
            <person name="Chen I.A."/>
            <person name="Ivanova N.N."/>
            <person name="Kyrpides N.C."/>
            <person name="Shapiro N."/>
            <person name="Eloe-Fadrosh E.A."/>
            <person name="Pietrasiak N."/>
        </authorList>
    </citation>
    <scope>NUCLEOTIDE SEQUENCE</scope>
    <source>
        <strain evidence="4">JT2-VF2</strain>
    </source>
</reference>
<dbReference type="PROSITE" id="PS50110">
    <property type="entry name" value="RESPONSE_REGULATORY"/>
    <property type="match status" value="1"/>
</dbReference>
<evidence type="ECO:0000256" key="1">
    <source>
        <dbReference type="ARBA" id="ARBA00022553"/>
    </source>
</evidence>
<dbReference type="InterPro" id="IPR011006">
    <property type="entry name" value="CheY-like_superfamily"/>
</dbReference>
<protein>
    <submittedName>
        <fullName evidence="4">Response regulator</fullName>
    </submittedName>
</protein>
<dbReference type="PANTHER" id="PTHR44591">
    <property type="entry name" value="STRESS RESPONSE REGULATOR PROTEIN 1"/>
    <property type="match status" value="1"/>
</dbReference>
<evidence type="ECO:0000313" key="5">
    <source>
        <dbReference type="Proteomes" id="UP000715781"/>
    </source>
</evidence>
<keyword evidence="1 2" id="KW-0597">Phosphoprotein</keyword>
<dbReference type="GO" id="GO:0000160">
    <property type="term" value="P:phosphorelay signal transduction system"/>
    <property type="evidence" value="ECO:0007669"/>
    <property type="project" value="InterPro"/>
</dbReference>
<dbReference type="InterPro" id="IPR001789">
    <property type="entry name" value="Sig_transdc_resp-reg_receiver"/>
</dbReference>
<dbReference type="EMBL" id="JAHHHN010000022">
    <property type="protein sequence ID" value="MBW4564475.1"/>
    <property type="molecule type" value="Genomic_DNA"/>
</dbReference>
<sequence length="116" mass="12840">MLICDDVADDALLLEAILLADNCKIQIVNSGREVLKFLETNSNLPDLVIIDVMMPLMDGFEVVQHIRTSNKLKSLPILLVTGMDIDATNLDIKVDGFIHKPINIDTVISQVRAILD</sequence>
<evidence type="ECO:0000259" key="3">
    <source>
        <dbReference type="PROSITE" id="PS50110"/>
    </source>
</evidence>
<dbReference type="PANTHER" id="PTHR44591:SF3">
    <property type="entry name" value="RESPONSE REGULATORY DOMAIN-CONTAINING PROTEIN"/>
    <property type="match status" value="1"/>
</dbReference>
<proteinExistence type="predicted"/>
<feature type="modified residue" description="4-aspartylphosphate" evidence="2">
    <location>
        <position position="51"/>
    </location>
</feature>
<reference evidence="4" key="1">
    <citation type="submission" date="2021-05" db="EMBL/GenBank/DDBJ databases">
        <authorList>
            <person name="Pietrasiak N."/>
            <person name="Ward R."/>
            <person name="Stajich J.E."/>
            <person name="Kurbessoian T."/>
        </authorList>
    </citation>
    <scope>NUCLEOTIDE SEQUENCE</scope>
    <source>
        <strain evidence="4">JT2-VF2</strain>
    </source>
</reference>
<gene>
    <name evidence="4" type="ORF">KME32_25730</name>
</gene>
<accession>A0A951Q2D2</accession>
<name>A0A951Q2D2_9NOST</name>
<dbReference type="Proteomes" id="UP000715781">
    <property type="component" value="Unassembled WGS sequence"/>
</dbReference>
<dbReference type="InterPro" id="IPR050595">
    <property type="entry name" value="Bact_response_regulator"/>
</dbReference>
<evidence type="ECO:0000256" key="2">
    <source>
        <dbReference type="PROSITE-ProRule" id="PRU00169"/>
    </source>
</evidence>
<evidence type="ECO:0000313" key="4">
    <source>
        <dbReference type="EMBL" id="MBW4564475.1"/>
    </source>
</evidence>
<feature type="domain" description="Response regulatory" evidence="3">
    <location>
        <begin position="1"/>
        <end position="115"/>
    </location>
</feature>
<dbReference type="AlphaFoldDB" id="A0A951Q2D2"/>
<dbReference type="Pfam" id="PF00072">
    <property type="entry name" value="Response_reg"/>
    <property type="match status" value="1"/>
</dbReference>
<dbReference type="Gene3D" id="3.40.50.2300">
    <property type="match status" value="1"/>
</dbReference>
<dbReference type="SMART" id="SM00448">
    <property type="entry name" value="REC"/>
    <property type="match status" value="1"/>
</dbReference>
<comment type="caution">
    <text evidence="4">The sequence shown here is derived from an EMBL/GenBank/DDBJ whole genome shotgun (WGS) entry which is preliminary data.</text>
</comment>
<dbReference type="SUPFAM" id="SSF52172">
    <property type="entry name" value="CheY-like"/>
    <property type="match status" value="1"/>
</dbReference>